<name>A0ABQ1SQA8_9SPHI</name>
<evidence type="ECO:0000313" key="1">
    <source>
        <dbReference type="EMBL" id="GGE56237.1"/>
    </source>
</evidence>
<gene>
    <name evidence="1" type="ORF">GCM10011413_23270</name>
</gene>
<keyword evidence="2" id="KW-1185">Reference proteome</keyword>
<sequence>MALPPTTKTPPSIGINPGPGARLYCVATAKAPEALFLLLRFAYGMPVLLELFPPFELQPESKTTNDKHVKEYSNSFFISYFKKVSTPAVSIDKIKHFK</sequence>
<protein>
    <submittedName>
        <fullName evidence="1">Uncharacterized protein</fullName>
    </submittedName>
</protein>
<organism evidence="1 2">
    <name type="scientific">Pedobacter psychrotolerans</name>
    <dbReference type="NCBI Taxonomy" id="1843235"/>
    <lineage>
        <taxon>Bacteria</taxon>
        <taxon>Pseudomonadati</taxon>
        <taxon>Bacteroidota</taxon>
        <taxon>Sphingobacteriia</taxon>
        <taxon>Sphingobacteriales</taxon>
        <taxon>Sphingobacteriaceae</taxon>
        <taxon>Pedobacter</taxon>
    </lineage>
</organism>
<dbReference type="Proteomes" id="UP000622648">
    <property type="component" value="Unassembled WGS sequence"/>
</dbReference>
<dbReference type="EMBL" id="BMJO01000004">
    <property type="protein sequence ID" value="GGE56237.1"/>
    <property type="molecule type" value="Genomic_DNA"/>
</dbReference>
<reference evidence="2" key="1">
    <citation type="journal article" date="2019" name="Int. J. Syst. Evol. Microbiol.">
        <title>The Global Catalogue of Microorganisms (GCM) 10K type strain sequencing project: providing services to taxonomists for standard genome sequencing and annotation.</title>
        <authorList>
            <consortium name="The Broad Institute Genomics Platform"/>
            <consortium name="The Broad Institute Genome Sequencing Center for Infectious Disease"/>
            <person name="Wu L."/>
            <person name="Ma J."/>
        </authorList>
    </citation>
    <scope>NUCLEOTIDE SEQUENCE [LARGE SCALE GENOMIC DNA]</scope>
    <source>
        <strain evidence="2">CGMCC 1.15644</strain>
    </source>
</reference>
<comment type="caution">
    <text evidence="1">The sequence shown here is derived from an EMBL/GenBank/DDBJ whole genome shotgun (WGS) entry which is preliminary data.</text>
</comment>
<accession>A0ABQ1SQA8</accession>
<evidence type="ECO:0000313" key="2">
    <source>
        <dbReference type="Proteomes" id="UP000622648"/>
    </source>
</evidence>
<proteinExistence type="predicted"/>